<feature type="compositionally biased region" description="Basic residues" evidence="1">
    <location>
        <begin position="108"/>
        <end position="121"/>
    </location>
</feature>
<dbReference type="OrthoDB" id="5451596at2"/>
<proteinExistence type="predicted"/>
<evidence type="ECO:0000313" key="4">
    <source>
        <dbReference type="Proteomes" id="UP000226437"/>
    </source>
</evidence>
<name>A0A2G0CJP6_9BACT</name>
<organism evidence="3 4">
    <name type="scientific">Neolewinella marina</name>
    <dbReference type="NCBI Taxonomy" id="438751"/>
    <lineage>
        <taxon>Bacteria</taxon>
        <taxon>Pseudomonadati</taxon>
        <taxon>Bacteroidota</taxon>
        <taxon>Saprospiria</taxon>
        <taxon>Saprospirales</taxon>
        <taxon>Lewinellaceae</taxon>
        <taxon>Neolewinella</taxon>
    </lineage>
</organism>
<dbReference type="EMBL" id="PDLO01000001">
    <property type="protein sequence ID" value="PHL00192.1"/>
    <property type="molecule type" value="Genomic_DNA"/>
</dbReference>
<dbReference type="AlphaFoldDB" id="A0A2G0CJP6"/>
<dbReference type="RefSeq" id="WP_099105172.1">
    <property type="nucleotide sequence ID" value="NZ_JAATJF010000001.1"/>
</dbReference>
<evidence type="ECO:0000313" key="3">
    <source>
        <dbReference type="EMBL" id="PHL00192.1"/>
    </source>
</evidence>
<dbReference type="InterPro" id="IPR010995">
    <property type="entry name" value="DNA_repair_Rad51/TF_NusA_a-hlx"/>
</dbReference>
<dbReference type="Proteomes" id="UP000226437">
    <property type="component" value="Unassembled WGS sequence"/>
</dbReference>
<protein>
    <recommendedName>
        <fullName evidence="2">AMP-activated protein kinase glycogen-binding domain-containing protein</fullName>
    </recommendedName>
</protein>
<feature type="domain" description="AMP-activated protein kinase glycogen-binding" evidence="2">
    <location>
        <begin position="28"/>
        <end position="92"/>
    </location>
</feature>
<reference evidence="3 4" key="1">
    <citation type="submission" date="2017-10" db="EMBL/GenBank/DDBJ databases">
        <title>The draft genome sequence of Lewinella marina KCTC 32374.</title>
        <authorList>
            <person name="Wang K."/>
        </authorList>
    </citation>
    <scope>NUCLEOTIDE SEQUENCE [LARGE SCALE GENOMIC DNA]</scope>
    <source>
        <strain evidence="3 4">MKG-38</strain>
    </source>
</reference>
<dbReference type="Pfam" id="PF16561">
    <property type="entry name" value="AMPK1_CBM"/>
    <property type="match status" value="1"/>
</dbReference>
<dbReference type="InterPro" id="IPR032640">
    <property type="entry name" value="AMPK1_CBM"/>
</dbReference>
<dbReference type="Pfam" id="PF14520">
    <property type="entry name" value="HHH_5"/>
    <property type="match status" value="1"/>
</dbReference>
<dbReference type="CDD" id="cd07184">
    <property type="entry name" value="E_set_Isoamylase_like_N"/>
    <property type="match status" value="1"/>
</dbReference>
<dbReference type="InterPro" id="IPR013783">
    <property type="entry name" value="Ig-like_fold"/>
</dbReference>
<gene>
    <name evidence="3" type="ORF">CGL56_03895</name>
</gene>
<dbReference type="Gene3D" id="1.10.150.20">
    <property type="entry name" value="5' to 3' exonuclease, C-terminal subdomain"/>
    <property type="match status" value="1"/>
</dbReference>
<keyword evidence="4" id="KW-1185">Reference proteome</keyword>
<comment type="caution">
    <text evidence="3">The sequence shown here is derived from an EMBL/GenBank/DDBJ whole genome shotgun (WGS) entry which is preliminary data.</text>
</comment>
<dbReference type="InterPro" id="IPR014756">
    <property type="entry name" value="Ig_E-set"/>
</dbReference>
<feature type="region of interest" description="Disordered" evidence="1">
    <location>
        <begin position="108"/>
        <end position="131"/>
    </location>
</feature>
<dbReference type="SUPFAM" id="SSF81296">
    <property type="entry name" value="E set domains"/>
    <property type="match status" value="1"/>
</dbReference>
<dbReference type="Gene3D" id="2.60.40.10">
    <property type="entry name" value="Immunoglobulins"/>
    <property type="match status" value="1"/>
</dbReference>
<sequence>MIKSTYVKSKQHYKVSFELPEDRVGQDRDVRVLGNFNDWNWENGLQLKAGKSGYSGSTTLPAGHYQFRYLVDGDQWHNDDHAEAYADSGHGTTNCCFSLEQVEEPKKTVKKAPAKAKKAPAKAKSAGSTIQAADSAAATKPVVTPKKTAAAKKTTAKASKTKGDDLKKIEGIGPKIAGLLNEAGIHTYSDLAKAEEKQLADVLQKAGARFRLAKHDTWQEQARLAADGKTEELKALQGHLKGGRK</sequence>
<dbReference type="GO" id="GO:0000166">
    <property type="term" value="F:nucleotide binding"/>
    <property type="evidence" value="ECO:0007669"/>
    <property type="project" value="InterPro"/>
</dbReference>
<evidence type="ECO:0000259" key="2">
    <source>
        <dbReference type="Pfam" id="PF16561"/>
    </source>
</evidence>
<dbReference type="SUPFAM" id="SSF47794">
    <property type="entry name" value="Rad51 N-terminal domain-like"/>
    <property type="match status" value="1"/>
</dbReference>
<accession>A0A2G0CJP6</accession>
<evidence type="ECO:0000256" key="1">
    <source>
        <dbReference type="SAM" id="MobiDB-lite"/>
    </source>
</evidence>